<protein>
    <submittedName>
        <fullName evidence="2">Uncharacterized protein</fullName>
    </submittedName>
</protein>
<keyword evidence="3" id="KW-1185">Reference proteome</keyword>
<evidence type="ECO:0000313" key="2">
    <source>
        <dbReference type="EMBL" id="KAK9765442.1"/>
    </source>
</evidence>
<proteinExistence type="predicted"/>
<accession>A0ABR2WVB2</accession>
<reference evidence="2 3" key="1">
    <citation type="submission" date="2023-04" db="EMBL/GenBank/DDBJ databases">
        <title>Genome of Basidiobolus ranarum AG-B5.</title>
        <authorList>
            <person name="Stajich J.E."/>
            <person name="Carter-House D."/>
            <person name="Gryganskyi A."/>
        </authorList>
    </citation>
    <scope>NUCLEOTIDE SEQUENCE [LARGE SCALE GENOMIC DNA]</scope>
    <source>
        <strain evidence="2 3">AG-B5</strain>
    </source>
</reference>
<gene>
    <name evidence="2" type="ORF">K7432_006225</name>
</gene>
<keyword evidence="1" id="KW-0732">Signal</keyword>
<feature type="signal peptide" evidence="1">
    <location>
        <begin position="1"/>
        <end position="24"/>
    </location>
</feature>
<feature type="chain" id="PRO_5046066904" evidence="1">
    <location>
        <begin position="25"/>
        <end position="140"/>
    </location>
</feature>
<evidence type="ECO:0000256" key="1">
    <source>
        <dbReference type="SAM" id="SignalP"/>
    </source>
</evidence>
<dbReference type="EMBL" id="JASJQH010000268">
    <property type="protein sequence ID" value="KAK9765442.1"/>
    <property type="molecule type" value="Genomic_DNA"/>
</dbReference>
<organism evidence="2 3">
    <name type="scientific">Basidiobolus ranarum</name>
    <dbReference type="NCBI Taxonomy" id="34480"/>
    <lineage>
        <taxon>Eukaryota</taxon>
        <taxon>Fungi</taxon>
        <taxon>Fungi incertae sedis</taxon>
        <taxon>Zoopagomycota</taxon>
        <taxon>Entomophthoromycotina</taxon>
        <taxon>Basidiobolomycetes</taxon>
        <taxon>Basidiobolales</taxon>
        <taxon>Basidiobolaceae</taxon>
        <taxon>Basidiobolus</taxon>
    </lineage>
</organism>
<evidence type="ECO:0000313" key="3">
    <source>
        <dbReference type="Proteomes" id="UP001479436"/>
    </source>
</evidence>
<sequence length="140" mass="15652">MFNLTAWKLSSALLIVLKCSLVMTDVIVIQSPQPNSTLVPGSTIPLSYRVSYQDISLLRNVTVELQDANGIVIQRNIDTSTRPAGEGLWVRNISWIVPTDLPQGLNYLRAYGDASYHAMPDWKIQWVVREAKTPLIVDSL</sequence>
<dbReference type="Proteomes" id="UP001479436">
    <property type="component" value="Unassembled WGS sequence"/>
</dbReference>
<name>A0ABR2WVB2_9FUNG</name>
<comment type="caution">
    <text evidence="2">The sequence shown here is derived from an EMBL/GenBank/DDBJ whole genome shotgun (WGS) entry which is preliminary data.</text>
</comment>